<protein>
    <submittedName>
        <fullName evidence="3">YdcF family protein</fullName>
    </submittedName>
</protein>
<comment type="caution">
    <text evidence="3">The sequence shown here is derived from an EMBL/GenBank/DDBJ whole genome shotgun (WGS) entry which is preliminary data.</text>
</comment>
<evidence type="ECO:0000313" key="3">
    <source>
        <dbReference type="EMBL" id="MBM9469516.1"/>
    </source>
</evidence>
<dbReference type="CDD" id="cd06259">
    <property type="entry name" value="YdcF-like"/>
    <property type="match status" value="1"/>
</dbReference>
<organism evidence="3 4">
    <name type="scientific">Nakamurella leprariae</name>
    <dbReference type="NCBI Taxonomy" id="2803911"/>
    <lineage>
        <taxon>Bacteria</taxon>
        <taxon>Bacillati</taxon>
        <taxon>Actinomycetota</taxon>
        <taxon>Actinomycetes</taxon>
        <taxon>Nakamurellales</taxon>
        <taxon>Nakamurellaceae</taxon>
        <taxon>Nakamurella</taxon>
    </lineage>
</organism>
<feature type="transmembrane region" description="Helical" evidence="1">
    <location>
        <begin position="7"/>
        <end position="28"/>
    </location>
</feature>
<evidence type="ECO:0000259" key="2">
    <source>
        <dbReference type="Pfam" id="PF02698"/>
    </source>
</evidence>
<dbReference type="RefSeq" id="WP_205262482.1">
    <property type="nucleotide sequence ID" value="NZ_JAERWK010000029.1"/>
</dbReference>
<keyword evidence="1" id="KW-0472">Membrane</keyword>
<keyword evidence="1" id="KW-0812">Transmembrane</keyword>
<evidence type="ECO:0000313" key="4">
    <source>
        <dbReference type="Proteomes" id="UP000663792"/>
    </source>
</evidence>
<feature type="domain" description="DUF218" evidence="2">
    <location>
        <begin position="43"/>
        <end position="189"/>
    </location>
</feature>
<dbReference type="PANTHER" id="PTHR30336">
    <property type="entry name" value="INNER MEMBRANE PROTEIN, PROBABLE PERMEASE"/>
    <property type="match status" value="1"/>
</dbReference>
<proteinExistence type="predicted"/>
<dbReference type="EMBL" id="JAERWK010000029">
    <property type="protein sequence ID" value="MBM9469516.1"/>
    <property type="molecule type" value="Genomic_DNA"/>
</dbReference>
<gene>
    <name evidence="3" type="ORF">JL106_19715</name>
</gene>
<sequence length="207" mass="21259">MGRFGRTVVRFVLGTVLVGVLVVVGVAVHTQIVAGQDERGRTDAILVLGAAQYNGDPSPVFQARLDHAKTLYDEGVAPAVVTVGGGQAGDATTEGAAGREYLADLGIDPAALVAVGTGGDTLLSLRAAAPVLAERGWDSVTLVTDPYHAARAERMAQDLGWDVSVSSVSQGPSVQDGVQVRYLVRETLGSLYYLLTGASSGAGTPVL</sequence>
<reference evidence="3" key="1">
    <citation type="submission" date="2021-01" db="EMBL/GenBank/DDBJ databases">
        <title>YIM 132084 draft genome.</title>
        <authorList>
            <person name="An D."/>
        </authorList>
    </citation>
    <scope>NUCLEOTIDE SEQUENCE</scope>
    <source>
        <strain evidence="3">YIM 132084</strain>
    </source>
</reference>
<dbReference type="AlphaFoldDB" id="A0A938YBK9"/>
<name>A0A938YBK9_9ACTN</name>
<keyword evidence="1" id="KW-1133">Transmembrane helix</keyword>
<dbReference type="GO" id="GO:0005886">
    <property type="term" value="C:plasma membrane"/>
    <property type="evidence" value="ECO:0007669"/>
    <property type="project" value="TreeGrafter"/>
</dbReference>
<accession>A0A938YBK9</accession>
<dbReference type="Proteomes" id="UP000663792">
    <property type="component" value="Unassembled WGS sequence"/>
</dbReference>
<dbReference type="PANTHER" id="PTHR30336:SF20">
    <property type="entry name" value="DUF218 DOMAIN-CONTAINING PROTEIN"/>
    <property type="match status" value="1"/>
</dbReference>
<dbReference type="InterPro" id="IPR003848">
    <property type="entry name" value="DUF218"/>
</dbReference>
<dbReference type="InterPro" id="IPR051599">
    <property type="entry name" value="Cell_Envelope_Assoc"/>
</dbReference>
<evidence type="ECO:0000256" key="1">
    <source>
        <dbReference type="SAM" id="Phobius"/>
    </source>
</evidence>
<dbReference type="Pfam" id="PF02698">
    <property type="entry name" value="DUF218"/>
    <property type="match status" value="1"/>
</dbReference>
<keyword evidence="4" id="KW-1185">Reference proteome</keyword>